<keyword evidence="2" id="KW-1185">Reference proteome</keyword>
<dbReference type="Proteomes" id="UP001501436">
    <property type="component" value="Unassembled WGS sequence"/>
</dbReference>
<sequence>MSKKKIEVFRVRIKTLSGDVLNFEDLLLNSDLTSISIKSGPKHTQFVFIEEKEDVILGIVQSTKMNATPPKNNILTNQLSSLGLTEPEGLAYGNVFLYSKTSKFFLYEVTKDGLYMGQFDKHIYDIVHKYNETNEYLIQSFDIRFDLVMNIDAMKKLLGMGSKKSVHMQFFAPQEIVKKVKNNQKSLKEIAKPGEELGAELIDVTYKITSKKDKSLHTSKINQMLEWIGNNYDLMKSNIRKFAIRGYEEDESNITEVDFIKDKMIEFINYNEDKNMVDLKPTLRKQEILSAYERIKNDLDNYPI</sequence>
<reference evidence="2" key="1">
    <citation type="journal article" date="2019" name="Int. J. Syst. Evol. Microbiol.">
        <title>The Global Catalogue of Microorganisms (GCM) 10K type strain sequencing project: providing services to taxonomists for standard genome sequencing and annotation.</title>
        <authorList>
            <consortium name="The Broad Institute Genomics Platform"/>
            <consortium name="The Broad Institute Genome Sequencing Center for Infectious Disease"/>
            <person name="Wu L."/>
            <person name="Ma J."/>
        </authorList>
    </citation>
    <scope>NUCLEOTIDE SEQUENCE [LARGE SCALE GENOMIC DNA]</scope>
    <source>
        <strain evidence="2">JCM 18283</strain>
    </source>
</reference>
<protein>
    <submittedName>
        <fullName evidence="1">Uncharacterized protein</fullName>
    </submittedName>
</protein>
<comment type="caution">
    <text evidence="1">The sequence shown here is derived from an EMBL/GenBank/DDBJ whole genome shotgun (WGS) entry which is preliminary data.</text>
</comment>
<accession>A0ABP9FUX4</accession>
<dbReference type="RefSeq" id="WP_345331183.1">
    <property type="nucleotide sequence ID" value="NZ_BAABJI010000002.1"/>
</dbReference>
<evidence type="ECO:0000313" key="2">
    <source>
        <dbReference type="Proteomes" id="UP001501436"/>
    </source>
</evidence>
<proteinExistence type="predicted"/>
<name>A0ABP9FUX4_9SPHI</name>
<evidence type="ECO:0000313" key="1">
    <source>
        <dbReference type="EMBL" id="GAA4917439.1"/>
    </source>
</evidence>
<organism evidence="1 2">
    <name type="scientific">Mucilaginibacter defluvii</name>
    <dbReference type="NCBI Taxonomy" id="1196019"/>
    <lineage>
        <taxon>Bacteria</taxon>
        <taxon>Pseudomonadati</taxon>
        <taxon>Bacteroidota</taxon>
        <taxon>Sphingobacteriia</taxon>
        <taxon>Sphingobacteriales</taxon>
        <taxon>Sphingobacteriaceae</taxon>
        <taxon>Mucilaginibacter</taxon>
    </lineage>
</organism>
<dbReference type="EMBL" id="BAABJI010000002">
    <property type="protein sequence ID" value="GAA4917439.1"/>
    <property type="molecule type" value="Genomic_DNA"/>
</dbReference>
<gene>
    <name evidence="1" type="ORF">GCM10023313_21340</name>
</gene>